<dbReference type="Proteomes" id="UP001321861">
    <property type="component" value="Chromosome"/>
</dbReference>
<dbReference type="InterPro" id="IPR029052">
    <property type="entry name" value="Metallo-depent_PP-like"/>
</dbReference>
<dbReference type="PANTHER" id="PTHR11575">
    <property type="entry name" value="5'-NUCLEOTIDASE-RELATED"/>
    <property type="match status" value="1"/>
</dbReference>
<dbReference type="CDD" id="cd00845">
    <property type="entry name" value="MPP_UshA_N_like"/>
    <property type="match status" value="1"/>
</dbReference>
<evidence type="ECO:0000313" key="6">
    <source>
        <dbReference type="Proteomes" id="UP001321861"/>
    </source>
</evidence>
<evidence type="ECO:0000259" key="4">
    <source>
        <dbReference type="Pfam" id="PF02872"/>
    </source>
</evidence>
<reference evidence="5 6" key="1">
    <citation type="journal article" date="2023" name="Microbiol. Spectr.">
        <title>Symbiosis of Carpenter Bees with Uncharacterized Lactic Acid Bacteria Showing NAD Auxotrophy.</title>
        <authorList>
            <person name="Kawasaki S."/>
            <person name="Ozawa K."/>
            <person name="Mori T."/>
            <person name="Yamamoto A."/>
            <person name="Ito M."/>
            <person name="Ohkuma M."/>
            <person name="Sakamoto M."/>
            <person name="Matsutani M."/>
        </authorList>
    </citation>
    <scope>NUCLEOTIDE SEQUENCE [LARGE SCALE GENOMIC DNA]</scope>
    <source>
        <strain evidence="5 6">XA3</strain>
    </source>
</reference>
<keyword evidence="2" id="KW-0378">Hydrolase</keyword>
<dbReference type="Gene3D" id="3.60.21.10">
    <property type="match status" value="1"/>
</dbReference>
<dbReference type="SUPFAM" id="SSF55816">
    <property type="entry name" value="5'-nucleotidase (syn. UDP-sugar hydrolase), C-terminal domain"/>
    <property type="match status" value="1"/>
</dbReference>
<evidence type="ECO:0000313" key="5">
    <source>
        <dbReference type="EMBL" id="BDR58424.1"/>
    </source>
</evidence>
<dbReference type="InterPro" id="IPR006179">
    <property type="entry name" value="5_nucleotidase/apyrase"/>
</dbReference>
<dbReference type="InterPro" id="IPR004843">
    <property type="entry name" value="Calcineurin-like_PHP"/>
</dbReference>
<name>A0AAU9CWS6_9LACO</name>
<dbReference type="RefSeq" id="WP_317636328.1">
    <property type="nucleotide sequence ID" value="NZ_AP026802.1"/>
</dbReference>
<dbReference type="Pfam" id="PF00149">
    <property type="entry name" value="Metallophos"/>
    <property type="match status" value="1"/>
</dbReference>
<feature type="domain" description="5'-Nucleotidase C-terminal" evidence="4">
    <location>
        <begin position="285"/>
        <end position="359"/>
    </location>
</feature>
<sequence length="452" mass="51924">METFHIIHTNDFHSHFEYLPAVKRIILEKRENYQRDHESYLLIDDGDNLDRSHPLTEATMGVANVNYLNDLHFDAVTIGNNEGLGMNPAELTRIYQKSHFKIIEGNVFEKNTKKLPNFARRDYIFRIGNLKIGIFGYTAFFNSYLFNGWNAVSYEQLIASEVEKLRPQVDVLILLSHLGIKVDESIADQCPLIDVIIGSHTHHLLPHGEIRNGVLLAAAGKFFENTGFIDLTLENRRILKKSAYTVPSEVLPKDILQNDILSKKGDQIMEQELVIENSPGFGFSNFEKSDLSELFVLALRNYTGCKYVILNAGLFLNGLPKGKVTYREVFHALPHPIHPIIVKLTGVQLRSFITEIENTRNFLTKYPLKGVSFRGRIFGSMLYYGIEVDGSNAFFNHRKIVDDQVYSIVVPDNFRYLKYFPSIEQASKIKPFYGKFLREVLRDYLKNSYGRK</sequence>
<dbReference type="GO" id="GO:0008253">
    <property type="term" value="F:5'-nucleotidase activity"/>
    <property type="evidence" value="ECO:0007669"/>
    <property type="project" value="TreeGrafter"/>
</dbReference>
<dbReference type="InterPro" id="IPR036907">
    <property type="entry name" value="5'-Nucleotdase_C_sf"/>
</dbReference>
<dbReference type="SUPFAM" id="SSF56300">
    <property type="entry name" value="Metallo-dependent phosphatases"/>
    <property type="match status" value="1"/>
</dbReference>
<dbReference type="InterPro" id="IPR008334">
    <property type="entry name" value="5'-Nucleotdase_C"/>
</dbReference>
<keyword evidence="1" id="KW-0732">Signal</keyword>
<dbReference type="GO" id="GO:0000166">
    <property type="term" value="F:nucleotide binding"/>
    <property type="evidence" value="ECO:0007669"/>
    <property type="project" value="UniProtKB-KW"/>
</dbReference>
<dbReference type="AlphaFoldDB" id="A0AAU9CWS6"/>
<comment type="similarity">
    <text evidence="2">Belongs to the 5'-nucleotidase family.</text>
</comment>
<dbReference type="PRINTS" id="PR01607">
    <property type="entry name" value="APYRASEFAMLY"/>
</dbReference>
<organism evidence="5 6">
    <name type="scientific">Xylocopilactobacillus apicola</name>
    <dbReference type="NCBI Taxonomy" id="2932184"/>
    <lineage>
        <taxon>Bacteria</taxon>
        <taxon>Bacillati</taxon>
        <taxon>Bacillota</taxon>
        <taxon>Bacilli</taxon>
        <taxon>Lactobacillales</taxon>
        <taxon>Lactobacillaceae</taxon>
        <taxon>Xylocopilactobacillus</taxon>
    </lineage>
</organism>
<dbReference type="GO" id="GO:0008768">
    <property type="term" value="F:UDP-sugar diphosphatase activity"/>
    <property type="evidence" value="ECO:0007669"/>
    <property type="project" value="TreeGrafter"/>
</dbReference>
<dbReference type="EMBL" id="AP026802">
    <property type="protein sequence ID" value="BDR58424.1"/>
    <property type="molecule type" value="Genomic_DNA"/>
</dbReference>
<gene>
    <name evidence="5" type="primary">yunD</name>
    <name evidence="5" type="ORF">XA3_08650</name>
</gene>
<evidence type="ECO:0000256" key="2">
    <source>
        <dbReference type="RuleBase" id="RU362119"/>
    </source>
</evidence>
<keyword evidence="2" id="KW-0547">Nucleotide-binding</keyword>
<evidence type="ECO:0000259" key="3">
    <source>
        <dbReference type="Pfam" id="PF00149"/>
    </source>
</evidence>
<dbReference type="KEGG" id="xap:XA3_08650"/>
<dbReference type="GO" id="GO:0030288">
    <property type="term" value="C:outer membrane-bounded periplasmic space"/>
    <property type="evidence" value="ECO:0007669"/>
    <property type="project" value="TreeGrafter"/>
</dbReference>
<dbReference type="GO" id="GO:0009166">
    <property type="term" value="P:nucleotide catabolic process"/>
    <property type="evidence" value="ECO:0007669"/>
    <property type="project" value="InterPro"/>
</dbReference>
<proteinExistence type="inferred from homology"/>
<evidence type="ECO:0000256" key="1">
    <source>
        <dbReference type="ARBA" id="ARBA00022729"/>
    </source>
</evidence>
<protein>
    <submittedName>
        <fullName evidence="5">Multifunctional 2',3'-cyclic-nucleotide 2'-phosphodiesterase/5'-nucleotidase/3'-nucleotidase</fullName>
    </submittedName>
</protein>
<dbReference type="Gene3D" id="3.90.780.10">
    <property type="entry name" value="5'-Nucleotidase, C-terminal domain"/>
    <property type="match status" value="1"/>
</dbReference>
<keyword evidence="6" id="KW-1185">Reference proteome</keyword>
<dbReference type="Pfam" id="PF02872">
    <property type="entry name" value="5_nucleotid_C"/>
    <property type="match status" value="1"/>
</dbReference>
<accession>A0AAU9CWS6</accession>
<dbReference type="PANTHER" id="PTHR11575:SF23">
    <property type="entry name" value="5-NUCLEOTIDASE FAMILY PROTEIN"/>
    <property type="match status" value="1"/>
</dbReference>
<feature type="domain" description="Calcineurin-like phosphoesterase" evidence="3">
    <location>
        <begin position="5"/>
        <end position="203"/>
    </location>
</feature>